<comment type="subunit">
    <text evidence="4">Interacts with HscA and stimulates its ATPase activity.</text>
</comment>
<reference evidence="5 6" key="1">
    <citation type="journal article" date="2019" name="Nat. Med.">
        <title>A library of human gut bacterial isolates paired with longitudinal multiomics data enables mechanistic microbiome research.</title>
        <authorList>
            <person name="Poyet M."/>
            <person name="Groussin M."/>
            <person name="Gibbons S.M."/>
            <person name="Avila-Pacheco J."/>
            <person name="Jiang X."/>
            <person name="Kearney S.M."/>
            <person name="Perrotta A.R."/>
            <person name="Berdy B."/>
            <person name="Zhao S."/>
            <person name="Lieberman T.D."/>
            <person name="Swanson P.K."/>
            <person name="Smith M."/>
            <person name="Roesemann S."/>
            <person name="Alexander J.E."/>
            <person name="Rich S.A."/>
            <person name="Livny J."/>
            <person name="Vlamakis H."/>
            <person name="Clish C."/>
            <person name="Bullock K."/>
            <person name="Deik A."/>
            <person name="Scott J."/>
            <person name="Pierce K.A."/>
            <person name="Xavier R.J."/>
            <person name="Alm E.J."/>
        </authorList>
    </citation>
    <scope>NUCLEOTIDE SEQUENCE [LARGE SCALE GENOMIC DNA]</scope>
    <source>
        <strain evidence="5 6">BIOML-A2</strain>
    </source>
</reference>
<dbReference type="PROSITE" id="PS50076">
    <property type="entry name" value="DNAJ_2"/>
    <property type="match status" value="1"/>
</dbReference>
<dbReference type="SUPFAM" id="SSF46565">
    <property type="entry name" value="Chaperone J-domain"/>
    <property type="match status" value="1"/>
</dbReference>
<dbReference type="RefSeq" id="WP_008811463.1">
    <property type="nucleotide sequence ID" value="NZ_CAJUON010000027.1"/>
</dbReference>
<dbReference type="SUPFAM" id="SSF47144">
    <property type="entry name" value="HSC20 (HSCB), C-terminal oligomerisation domain"/>
    <property type="match status" value="1"/>
</dbReference>
<dbReference type="InterPro" id="IPR036869">
    <property type="entry name" value="J_dom_sf"/>
</dbReference>
<proteinExistence type="inferred from homology"/>
<dbReference type="HAMAP" id="MF_00682">
    <property type="entry name" value="HscB"/>
    <property type="match status" value="1"/>
</dbReference>
<dbReference type="Gene3D" id="1.20.1280.20">
    <property type="entry name" value="HscB, C-terminal domain"/>
    <property type="match status" value="1"/>
</dbReference>
<sequence length="166" mass="18933">MAAMNPFEIFGLKPQFRIDKQKLDEKYFEIQKKVHPDRFASASDTEKRVAQQWATLINDAFQKLSDPIQRGKALCALRGHLIDEDSSGSISEEFLLEQLERREAISDAKDSGNTAELEVLKKAIEKEKDELLNEVADAFDVKSDVSLAAEDLKKVMFLNRQLLDFE</sequence>
<dbReference type="GO" id="GO:0001671">
    <property type="term" value="F:ATPase activator activity"/>
    <property type="evidence" value="ECO:0007669"/>
    <property type="project" value="InterPro"/>
</dbReference>
<organism evidence="5 6">
    <name type="scientific">Parasutterella excrementihominis</name>
    <dbReference type="NCBI Taxonomy" id="487175"/>
    <lineage>
        <taxon>Bacteria</taxon>
        <taxon>Pseudomonadati</taxon>
        <taxon>Pseudomonadota</taxon>
        <taxon>Betaproteobacteria</taxon>
        <taxon>Burkholderiales</taxon>
        <taxon>Sutterellaceae</taxon>
        <taxon>Parasutterella</taxon>
    </lineage>
</organism>
<evidence type="ECO:0000313" key="5">
    <source>
        <dbReference type="EMBL" id="MTU42790.1"/>
    </source>
</evidence>
<gene>
    <name evidence="4 5" type="primary">hscB</name>
    <name evidence="5" type="ORF">GMD42_03950</name>
</gene>
<evidence type="ECO:0000313" key="6">
    <source>
        <dbReference type="Proteomes" id="UP000462362"/>
    </source>
</evidence>
<accession>A0A6I3S1G0</accession>
<dbReference type="GO" id="GO:0051087">
    <property type="term" value="F:protein-folding chaperone binding"/>
    <property type="evidence" value="ECO:0007669"/>
    <property type="project" value="InterPro"/>
</dbReference>
<dbReference type="EMBL" id="WNCL01000008">
    <property type="protein sequence ID" value="MTU42790.1"/>
    <property type="molecule type" value="Genomic_DNA"/>
</dbReference>
<dbReference type="PANTHER" id="PTHR14021:SF15">
    <property type="entry name" value="IRON-SULFUR CLUSTER CO-CHAPERONE PROTEIN HSCB"/>
    <property type="match status" value="1"/>
</dbReference>
<evidence type="ECO:0000256" key="1">
    <source>
        <dbReference type="ARBA" id="ARBA00010476"/>
    </source>
</evidence>
<name>A0A6I3S1G0_9BURK</name>
<dbReference type="PANTHER" id="PTHR14021">
    <property type="entry name" value="IRON-SULFUR CLUSTER CO-CHAPERONE PROTEIN HSCB"/>
    <property type="match status" value="1"/>
</dbReference>
<comment type="caution">
    <text evidence="5">The sequence shown here is derived from an EMBL/GenBank/DDBJ whole genome shotgun (WGS) entry which is preliminary data.</text>
</comment>
<dbReference type="Pfam" id="PF07743">
    <property type="entry name" value="HSCB_C"/>
    <property type="match status" value="1"/>
</dbReference>
<dbReference type="CDD" id="cd06257">
    <property type="entry name" value="DnaJ"/>
    <property type="match status" value="1"/>
</dbReference>
<dbReference type="GO" id="GO:0051259">
    <property type="term" value="P:protein complex oligomerization"/>
    <property type="evidence" value="ECO:0007669"/>
    <property type="project" value="InterPro"/>
</dbReference>
<dbReference type="InterPro" id="IPR001623">
    <property type="entry name" value="DnaJ_domain"/>
</dbReference>
<dbReference type="InterPro" id="IPR009073">
    <property type="entry name" value="HscB_oligo_C"/>
</dbReference>
<dbReference type="NCBIfam" id="TIGR00714">
    <property type="entry name" value="hscB"/>
    <property type="match status" value="1"/>
</dbReference>
<evidence type="ECO:0000256" key="3">
    <source>
        <dbReference type="ARBA" id="ARBA00025596"/>
    </source>
</evidence>
<dbReference type="InterPro" id="IPR004640">
    <property type="entry name" value="HscB"/>
</dbReference>
<evidence type="ECO:0000256" key="4">
    <source>
        <dbReference type="HAMAP-Rule" id="MF_00682"/>
    </source>
</evidence>
<dbReference type="InterPro" id="IPR036386">
    <property type="entry name" value="HscB_C_sf"/>
</dbReference>
<comment type="function">
    <text evidence="3 4">Co-chaperone involved in the maturation of iron-sulfur cluster-containing proteins. Seems to help targeting proteins to be folded toward HscA.</text>
</comment>
<comment type="similarity">
    <text evidence="1 4">Belongs to the HscB family.</text>
</comment>
<evidence type="ECO:0000256" key="2">
    <source>
        <dbReference type="ARBA" id="ARBA00023186"/>
    </source>
</evidence>
<dbReference type="Gene3D" id="1.10.287.110">
    <property type="entry name" value="DnaJ domain"/>
    <property type="match status" value="1"/>
</dbReference>
<dbReference type="AlphaFoldDB" id="A0A6I3S1G0"/>
<dbReference type="GO" id="GO:0044571">
    <property type="term" value="P:[2Fe-2S] cluster assembly"/>
    <property type="evidence" value="ECO:0007669"/>
    <property type="project" value="InterPro"/>
</dbReference>
<dbReference type="GO" id="GO:0006457">
    <property type="term" value="P:protein folding"/>
    <property type="evidence" value="ECO:0007669"/>
    <property type="project" value="UniProtKB-UniRule"/>
</dbReference>
<dbReference type="SMART" id="SM00271">
    <property type="entry name" value="DnaJ"/>
    <property type="match status" value="1"/>
</dbReference>
<protein>
    <recommendedName>
        <fullName evidence="4">Co-chaperone protein HscB homolog</fullName>
    </recommendedName>
</protein>
<dbReference type="Proteomes" id="UP000462362">
    <property type="component" value="Unassembled WGS sequence"/>
</dbReference>
<keyword evidence="2 4" id="KW-0143">Chaperone</keyword>